<organism evidence="11 12">
    <name type="scientific">Streptomyces ovatisporus</name>
    <dbReference type="NCBI Taxonomy" id="1128682"/>
    <lineage>
        <taxon>Bacteria</taxon>
        <taxon>Bacillati</taxon>
        <taxon>Actinomycetota</taxon>
        <taxon>Actinomycetes</taxon>
        <taxon>Kitasatosporales</taxon>
        <taxon>Streptomycetaceae</taxon>
        <taxon>Streptomyces</taxon>
    </lineage>
</organism>
<feature type="region of interest" description="Disordered" evidence="8">
    <location>
        <begin position="1"/>
        <end position="60"/>
    </location>
</feature>
<dbReference type="Gene3D" id="3.30.565.10">
    <property type="entry name" value="Histidine kinase-like ATPase, C-terminal domain"/>
    <property type="match status" value="1"/>
</dbReference>
<dbReference type="InterPro" id="IPR005467">
    <property type="entry name" value="His_kinase_dom"/>
</dbReference>
<keyword evidence="11" id="KW-0547">Nucleotide-binding</keyword>
<reference evidence="12" key="1">
    <citation type="journal article" date="2019" name="Int. J. Syst. Evol. Microbiol.">
        <title>The Global Catalogue of Microorganisms (GCM) 10K type strain sequencing project: providing services to taxonomists for standard genome sequencing and annotation.</title>
        <authorList>
            <consortium name="The Broad Institute Genomics Platform"/>
            <consortium name="The Broad Institute Genome Sequencing Center for Infectious Disease"/>
            <person name="Wu L."/>
            <person name="Ma J."/>
        </authorList>
    </citation>
    <scope>NUCLEOTIDE SEQUENCE [LARGE SCALE GENOMIC DNA]</scope>
    <source>
        <strain evidence="12">CGMCC 4.7357</strain>
    </source>
</reference>
<dbReference type="EMBL" id="JBHSFH010000013">
    <property type="protein sequence ID" value="MFC4496804.1"/>
    <property type="molecule type" value="Genomic_DNA"/>
</dbReference>
<dbReference type="PRINTS" id="PR00344">
    <property type="entry name" value="BCTRLSENSOR"/>
</dbReference>
<evidence type="ECO:0000259" key="10">
    <source>
        <dbReference type="PROSITE" id="PS50112"/>
    </source>
</evidence>
<dbReference type="InterPro" id="IPR003594">
    <property type="entry name" value="HATPase_dom"/>
</dbReference>
<dbReference type="InterPro" id="IPR000014">
    <property type="entry name" value="PAS"/>
</dbReference>
<dbReference type="Gene3D" id="3.30.450.20">
    <property type="entry name" value="PAS domain"/>
    <property type="match status" value="1"/>
</dbReference>
<dbReference type="Proteomes" id="UP001595997">
    <property type="component" value="Unassembled WGS sequence"/>
</dbReference>
<keyword evidence="11" id="KW-0067">ATP-binding</keyword>
<dbReference type="Gene3D" id="1.10.287.130">
    <property type="match status" value="1"/>
</dbReference>
<dbReference type="InterPro" id="IPR035965">
    <property type="entry name" value="PAS-like_dom_sf"/>
</dbReference>
<evidence type="ECO:0000256" key="3">
    <source>
        <dbReference type="ARBA" id="ARBA00012438"/>
    </source>
</evidence>
<keyword evidence="4" id="KW-0597">Phosphoprotein</keyword>
<evidence type="ECO:0000256" key="5">
    <source>
        <dbReference type="ARBA" id="ARBA00022679"/>
    </source>
</evidence>
<dbReference type="InterPro" id="IPR036890">
    <property type="entry name" value="HATPase_C_sf"/>
</dbReference>
<protein>
    <recommendedName>
        <fullName evidence="3">histidine kinase</fullName>
        <ecNumber evidence="3">2.7.13.3</ecNumber>
    </recommendedName>
</protein>
<dbReference type="GO" id="GO:0005524">
    <property type="term" value="F:ATP binding"/>
    <property type="evidence" value="ECO:0007669"/>
    <property type="project" value="UniProtKB-KW"/>
</dbReference>
<dbReference type="InterPro" id="IPR050736">
    <property type="entry name" value="Sensor_HK_Regulatory"/>
</dbReference>
<dbReference type="CDD" id="cd00130">
    <property type="entry name" value="PAS"/>
    <property type="match status" value="1"/>
</dbReference>
<evidence type="ECO:0000313" key="12">
    <source>
        <dbReference type="Proteomes" id="UP001595997"/>
    </source>
</evidence>
<dbReference type="Pfam" id="PF02518">
    <property type="entry name" value="HATPase_c"/>
    <property type="match status" value="1"/>
</dbReference>
<dbReference type="InterPro" id="IPR013656">
    <property type="entry name" value="PAS_4"/>
</dbReference>
<keyword evidence="6" id="KW-0418">Kinase</keyword>
<evidence type="ECO:0000259" key="9">
    <source>
        <dbReference type="PROSITE" id="PS50109"/>
    </source>
</evidence>
<feature type="domain" description="PAS" evidence="10">
    <location>
        <begin position="67"/>
        <end position="102"/>
    </location>
</feature>
<evidence type="ECO:0000256" key="1">
    <source>
        <dbReference type="ARBA" id="ARBA00000085"/>
    </source>
</evidence>
<dbReference type="SUPFAM" id="SSF55874">
    <property type="entry name" value="ATPase domain of HSP90 chaperone/DNA topoisomerase II/histidine kinase"/>
    <property type="match status" value="1"/>
</dbReference>
<dbReference type="InterPro" id="IPR003661">
    <property type="entry name" value="HisK_dim/P_dom"/>
</dbReference>
<evidence type="ECO:0000313" key="11">
    <source>
        <dbReference type="EMBL" id="MFC4496804.1"/>
    </source>
</evidence>
<evidence type="ECO:0000256" key="7">
    <source>
        <dbReference type="ARBA" id="ARBA00023012"/>
    </source>
</evidence>
<dbReference type="SMART" id="SM00387">
    <property type="entry name" value="HATPase_c"/>
    <property type="match status" value="1"/>
</dbReference>
<dbReference type="CDD" id="cd00075">
    <property type="entry name" value="HATPase"/>
    <property type="match status" value="1"/>
</dbReference>
<keyword evidence="12" id="KW-1185">Reference proteome</keyword>
<evidence type="ECO:0000256" key="8">
    <source>
        <dbReference type="SAM" id="MobiDB-lite"/>
    </source>
</evidence>
<dbReference type="PROSITE" id="PS50109">
    <property type="entry name" value="HIS_KIN"/>
    <property type="match status" value="1"/>
</dbReference>
<evidence type="ECO:0000256" key="4">
    <source>
        <dbReference type="ARBA" id="ARBA00022553"/>
    </source>
</evidence>
<dbReference type="InterPro" id="IPR004358">
    <property type="entry name" value="Sig_transdc_His_kin-like_C"/>
</dbReference>
<evidence type="ECO:0000256" key="6">
    <source>
        <dbReference type="ARBA" id="ARBA00022777"/>
    </source>
</evidence>
<proteinExistence type="predicted"/>
<gene>
    <name evidence="11" type="ORF">ACFPA8_21970</name>
</gene>
<comment type="subcellular location">
    <subcellularLocation>
        <location evidence="2">Cell membrane</location>
    </subcellularLocation>
</comment>
<dbReference type="RefSeq" id="WP_386451149.1">
    <property type="nucleotide sequence ID" value="NZ_JBHSFH010000013.1"/>
</dbReference>
<dbReference type="SUPFAM" id="SSF47384">
    <property type="entry name" value="Homodimeric domain of signal transducing histidine kinase"/>
    <property type="match status" value="1"/>
</dbReference>
<dbReference type="InterPro" id="IPR036097">
    <property type="entry name" value="HisK_dim/P_sf"/>
</dbReference>
<dbReference type="Pfam" id="PF08448">
    <property type="entry name" value="PAS_4"/>
    <property type="match status" value="1"/>
</dbReference>
<dbReference type="PANTHER" id="PTHR43711">
    <property type="entry name" value="TWO-COMPONENT HISTIDINE KINASE"/>
    <property type="match status" value="1"/>
</dbReference>
<dbReference type="EC" id="2.7.13.3" evidence="3"/>
<evidence type="ECO:0000256" key="2">
    <source>
        <dbReference type="ARBA" id="ARBA00004236"/>
    </source>
</evidence>
<comment type="caution">
    <text evidence="11">The sequence shown here is derived from an EMBL/GenBank/DDBJ whole genome shotgun (WGS) entry which is preliminary data.</text>
</comment>
<name>A0ABV9AAU7_9ACTN</name>
<dbReference type="CDD" id="cd00082">
    <property type="entry name" value="HisKA"/>
    <property type="match status" value="1"/>
</dbReference>
<dbReference type="SMART" id="SM00091">
    <property type="entry name" value="PAS"/>
    <property type="match status" value="1"/>
</dbReference>
<dbReference type="Pfam" id="PF00512">
    <property type="entry name" value="HisKA"/>
    <property type="match status" value="1"/>
</dbReference>
<dbReference type="SMART" id="SM00388">
    <property type="entry name" value="HisKA"/>
    <property type="match status" value="1"/>
</dbReference>
<dbReference type="PANTHER" id="PTHR43711:SF1">
    <property type="entry name" value="HISTIDINE KINASE 1"/>
    <property type="match status" value="1"/>
</dbReference>
<dbReference type="SUPFAM" id="SSF55785">
    <property type="entry name" value="PYP-like sensor domain (PAS domain)"/>
    <property type="match status" value="1"/>
</dbReference>
<feature type="compositionally biased region" description="Low complexity" evidence="8">
    <location>
        <begin position="26"/>
        <end position="42"/>
    </location>
</feature>
<keyword evidence="7" id="KW-0902">Two-component regulatory system</keyword>
<dbReference type="PROSITE" id="PS50112">
    <property type="entry name" value="PAS"/>
    <property type="match status" value="1"/>
</dbReference>
<comment type="catalytic activity">
    <reaction evidence="1">
        <text>ATP + protein L-histidine = ADP + protein N-phospho-L-histidine.</text>
        <dbReference type="EC" id="2.7.13.3"/>
    </reaction>
</comment>
<keyword evidence="5" id="KW-0808">Transferase</keyword>
<feature type="domain" description="Histidine kinase" evidence="9">
    <location>
        <begin position="189"/>
        <end position="405"/>
    </location>
</feature>
<accession>A0ABV9AAU7</accession>
<sequence>MDVRAYGTQERGVVSGAGSHGNTFEGRTGAGPAPTAGLAASAEDAREAPRGAHGSLPVGETQAVHPDDLPDGLVVADRTGHIVCFNAAAARLTGCDPADALGLPLHSALPLEDMDGRRWWQLTDPYGGLATRTRQPERNLLLPGGREVLVAARYVRARPQGPLERLVVSLRGTEARRRAERSHAELIATVAHELRSPLTSVKGFTATLLAKWERFTDDQKQLMLETVDADANRITRLIAELLDISRIDSGRLEVRRQPLDIAAAVRRHVGAHIAAGRSADRFVVRIADPLPGLWADPDKIDQVLGNLLENAVRHGAGTVTIDVAPAPARIDEQGTAVTVSDEGPGIPEESMSRVFTRFWRGSRRGGTGLGLYIVKGIVEAHGGTITVGRAAAGGAQFRFTLPVGAPAFMA</sequence>